<evidence type="ECO:0000256" key="2">
    <source>
        <dbReference type="ARBA" id="ARBA00022670"/>
    </source>
</evidence>
<dbReference type="PANTHER" id="PTHR43806:SF11">
    <property type="entry name" value="CEREVISIN-RELATED"/>
    <property type="match status" value="1"/>
</dbReference>
<name>A0A9X1P5H5_9HYPH</name>
<dbReference type="InterPro" id="IPR036852">
    <property type="entry name" value="Peptidase_S8/S53_dom_sf"/>
</dbReference>
<dbReference type="InterPro" id="IPR023828">
    <property type="entry name" value="Peptidase_S8_Ser-AS"/>
</dbReference>
<dbReference type="GO" id="GO:0004252">
    <property type="term" value="F:serine-type endopeptidase activity"/>
    <property type="evidence" value="ECO:0007669"/>
    <property type="project" value="UniProtKB-UniRule"/>
</dbReference>
<dbReference type="CDD" id="cd07496">
    <property type="entry name" value="Peptidases_S8_13"/>
    <property type="match status" value="1"/>
</dbReference>
<feature type="active site" description="Charge relay system" evidence="5">
    <location>
        <position position="525"/>
    </location>
</feature>
<sequence>MRRFDRKALRDRRLGADALKSAGLLAAALAASQGICGANAQESFAEASRQILPAAAPALATTPPRLVDPTRVLVTLRSGENRESLRNEATRRQRESAGGSMDAVVAAIQSAGGGSGRSLVVALPGSGRERSDGTALPSVPAGGGDFAANLAPEAAGIVAALRQMPQVASVEPNMMRFATQAANPADNFNALLGIDSPPATDGFRSQSPDVGAIDAVIGSGRVGGPARIGAPSGLSDDPLSQLQWQLFDNAPQAGADRLPGGTGFRTFRATHRQDGNPGPVVAIIDTGLVASHQDLARNRILPGYDFISLDLVANDGDGRDANPSDPGDGTTAGLCFTGSPATASTWHGSHVAGIAGAVEGDNRLGIGLPGIPVRIVPVRVLGRCGGFDADIIDALRWAAGVPVPGVPDNPNPAKVINMSLGGPGACPAAYQAAVDDALAAGAVIVVAAGNSAEDARQSSPASCAGVITVAASDARGAISPYSNYGPRIDVMAPGGNTQRDDDRNGQPDGILSIVSGGYEFKEGTSMAAPLVSAMVATLVAARPAMTAEEARRALVATALARSGEACPQGCGAGLVQVSSPGAGAARSLAGSAR</sequence>
<dbReference type="RefSeq" id="WP_233721277.1">
    <property type="nucleotide sequence ID" value="NZ_JAJUWU010000021.1"/>
</dbReference>
<keyword evidence="2 5" id="KW-0645">Protease</keyword>
<accession>A0A9X1P5H5</accession>
<evidence type="ECO:0000256" key="1">
    <source>
        <dbReference type="ARBA" id="ARBA00011073"/>
    </source>
</evidence>
<dbReference type="Proteomes" id="UP001139035">
    <property type="component" value="Unassembled WGS sequence"/>
</dbReference>
<dbReference type="PROSITE" id="PS00137">
    <property type="entry name" value="SUBTILASE_HIS"/>
    <property type="match status" value="1"/>
</dbReference>
<dbReference type="PROSITE" id="PS00136">
    <property type="entry name" value="SUBTILASE_ASP"/>
    <property type="match status" value="1"/>
</dbReference>
<protein>
    <submittedName>
        <fullName evidence="8">S8 family peptidase</fullName>
    </submittedName>
</protein>
<dbReference type="InterPro" id="IPR022398">
    <property type="entry name" value="Peptidase_S8_His-AS"/>
</dbReference>
<dbReference type="AlphaFoldDB" id="A0A9X1P5H5"/>
<evidence type="ECO:0000313" key="8">
    <source>
        <dbReference type="EMBL" id="MCE7030199.1"/>
    </source>
</evidence>
<dbReference type="SUPFAM" id="SSF52743">
    <property type="entry name" value="Subtilisin-like"/>
    <property type="match status" value="1"/>
</dbReference>
<evidence type="ECO:0000313" key="9">
    <source>
        <dbReference type="Proteomes" id="UP001139035"/>
    </source>
</evidence>
<dbReference type="InterPro" id="IPR050131">
    <property type="entry name" value="Peptidase_S8_subtilisin-like"/>
</dbReference>
<feature type="domain" description="Peptidase S8/S53" evidence="7">
    <location>
        <begin position="278"/>
        <end position="573"/>
    </location>
</feature>
<keyword evidence="9" id="KW-1185">Reference proteome</keyword>
<dbReference type="PROSITE" id="PS51892">
    <property type="entry name" value="SUBTILASE"/>
    <property type="match status" value="1"/>
</dbReference>
<evidence type="ECO:0000256" key="5">
    <source>
        <dbReference type="PROSITE-ProRule" id="PRU01240"/>
    </source>
</evidence>
<proteinExistence type="inferred from homology"/>
<dbReference type="Pfam" id="PF00082">
    <property type="entry name" value="Peptidase_S8"/>
    <property type="match status" value="1"/>
</dbReference>
<dbReference type="InterPro" id="IPR023827">
    <property type="entry name" value="Peptidase_S8_Asp-AS"/>
</dbReference>
<comment type="caution">
    <text evidence="8">The sequence shown here is derived from an EMBL/GenBank/DDBJ whole genome shotgun (WGS) entry which is preliminary data.</text>
</comment>
<evidence type="ECO:0000259" key="7">
    <source>
        <dbReference type="Pfam" id="PF00082"/>
    </source>
</evidence>
<dbReference type="PRINTS" id="PR00723">
    <property type="entry name" value="SUBTILISIN"/>
</dbReference>
<evidence type="ECO:0000256" key="4">
    <source>
        <dbReference type="ARBA" id="ARBA00022825"/>
    </source>
</evidence>
<reference evidence="8" key="1">
    <citation type="submission" date="2022-01" db="EMBL/GenBank/DDBJ databases">
        <title>Jiella avicenniae sp. nov., a novel endophytic bacterium isolated from bark of Avicennia marina.</title>
        <authorList>
            <person name="Tuo L."/>
        </authorList>
    </citation>
    <scope>NUCLEOTIDE SEQUENCE</scope>
    <source>
        <strain evidence="8">CBK1P-4</strain>
    </source>
</reference>
<gene>
    <name evidence="8" type="ORF">LZD57_19605</name>
</gene>
<evidence type="ECO:0000256" key="3">
    <source>
        <dbReference type="ARBA" id="ARBA00022801"/>
    </source>
</evidence>
<organism evidence="8 9">
    <name type="scientific">Jiella avicenniae</name>
    <dbReference type="NCBI Taxonomy" id="2907202"/>
    <lineage>
        <taxon>Bacteria</taxon>
        <taxon>Pseudomonadati</taxon>
        <taxon>Pseudomonadota</taxon>
        <taxon>Alphaproteobacteria</taxon>
        <taxon>Hyphomicrobiales</taxon>
        <taxon>Aurantimonadaceae</taxon>
        <taxon>Jiella</taxon>
    </lineage>
</organism>
<dbReference type="InterPro" id="IPR015500">
    <property type="entry name" value="Peptidase_S8_subtilisin-rel"/>
</dbReference>
<dbReference type="Gene3D" id="3.40.50.200">
    <property type="entry name" value="Peptidase S8/S53 domain"/>
    <property type="match status" value="1"/>
</dbReference>
<comment type="similarity">
    <text evidence="1 5 6">Belongs to the peptidase S8 family.</text>
</comment>
<dbReference type="InterPro" id="IPR000209">
    <property type="entry name" value="Peptidase_S8/S53_dom"/>
</dbReference>
<evidence type="ECO:0000256" key="6">
    <source>
        <dbReference type="RuleBase" id="RU003355"/>
    </source>
</evidence>
<dbReference type="EMBL" id="JAJUWU010000021">
    <property type="protein sequence ID" value="MCE7030199.1"/>
    <property type="molecule type" value="Genomic_DNA"/>
</dbReference>
<dbReference type="InterPro" id="IPR034176">
    <property type="entry name" value="Peptidases_S8_13"/>
</dbReference>
<dbReference type="GO" id="GO:0006508">
    <property type="term" value="P:proteolysis"/>
    <property type="evidence" value="ECO:0007669"/>
    <property type="project" value="UniProtKB-KW"/>
</dbReference>
<dbReference type="PANTHER" id="PTHR43806">
    <property type="entry name" value="PEPTIDASE S8"/>
    <property type="match status" value="1"/>
</dbReference>
<keyword evidence="4 5" id="KW-0720">Serine protease</keyword>
<feature type="active site" description="Charge relay system" evidence="5">
    <location>
        <position position="285"/>
    </location>
</feature>
<keyword evidence="3 5" id="KW-0378">Hydrolase</keyword>
<feature type="active site" description="Charge relay system" evidence="5">
    <location>
        <position position="347"/>
    </location>
</feature>
<dbReference type="PROSITE" id="PS00138">
    <property type="entry name" value="SUBTILASE_SER"/>
    <property type="match status" value="1"/>
</dbReference>